<dbReference type="GeneID" id="20803531"/>
<dbReference type="RefSeq" id="XP_009823093.1">
    <property type="nucleotide sequence ID" value="XM_009824791.1"/>
</dbReference>
<evidence type="ECO:0000313" key="1">
    <source>
        <dbReference type="EMBL" id="ETV88230.1"/>
    </source>
</evidence>
<accession>W4H873</accession>
<sequence length="268" mass="29198">MVRGNEGWTQSAFTPLLSSLSELQRVSLAPCSLQGTLKSGANGERLADRSDYPNGCQITYNHIQLISTHCPIPLVSELGCSNIATTIKSKFTIVSWYHQCNRGYSTRIAPLHSIQLTGMQRSRTHSHAKDLISLQRTTTSAKSNCEFGAQSPTNQVVKSLTTGNFGRDLVMPSGCSVDPVHQARTIGVKPNEPRCCIKRGKPMPSELIRTRIKLAAGVTGQDALNPFAAKVAVRRLCFAAALPTWQFNCSVGGRQTPSNDTPEWMGKK</sequence>
<protein>
    <submittedName>
        <fullName evidence="1">Uncharacterized protein</fullName>
    </submittedName>
</protein>
<dbReference type="VEuPathDB" id="FungiDB:H257_01535"/>
<reference evidence="1" key="1">
    <citation type="submission" date="2013-12" db="EMBL/GenBank/DDBJ databases">
        <title>The Genome Sequence of Aphanomyces astaci APO3.</title>
        <authorList>
            <consortium name="The Broad Institute Genomics Platform"/>
            <person name="Russ C."/>
            <person name="Tyler B."/>
            <person name="van West P."/>
            <person name="Dieguez-Uribeondo J."/>
            <person name="Young S.K."/>
            <person name="Zeng Q."/>
            <person name="Gargeya S."/>
            <person name="Fitzgerald M."/>
            <person name="Abouelleil A."/>
            <person name="Alvarado L."/>
            <person name="Chapman S.B."/>
            <person name="Gainer-Dewar J."/>
            <person name="Goldberg J."/>
            <person name="Griggs A."/>
            <person name="Gujja S."/>
            <person name="Hansen M."/>
            <person name="Howarth C."/>
            <person name="Imamovic A."/>
            <person name="Ireland A."/>
            <person name="Larimer J."/>
            <person name="McCowan C."/>
            <person name="Murphy C."/>
            <person name="Pearson M."/>
            <person name="Poon T.W."/>
            <person name="Priest M."/>
            <person name="Roberts A."/>
            <person name="Saif S."/>
            <person name="Shea T."/>
            <person name="Sykes S."/>
            <person name="Wortman J."/>
            <person name="Nusbaum C."/>
            <person name="Birren B."/>
        </authorList>
    </citation>
    <scope>NUCLEOTIDE SEQUENCE [LARGE SCALE GENOMIC DNA]</scope>
    <source>
        <strain evidence="1">APO3</strain>
    </source>
</reference>
<organism evidence="1">
    <name type="scientific">Aphanomyces astaci</name>
    <name type="common">Crayfish plague agent</name>
    <dbReference type="NCBI Taxonomy" id="112090"/>
    <lineage>
        <taxon>Eukaryota</taxon>
        <taxon>Sar</taxon>
        <taxon>Stramenopiles</taxon>
        <taxon>Oomycota</taxon>
        <taxon>Saprolegniomycetes</taxon>
        <taxon>Saprolegniales</taxon>
        <taxon>Verrucalvaceae</taxon>
        <taxon>Aphanomyces</taxon>
    </lineage>
</organism>
<dbReference type="AlphaFoldDB" id="W4H873"/>
<gene>
    <name evidence="1" type="ORF">H257_01535</name>
</gene>
<proteinExistence type="predicted"/>
<name>W4H873_APHAT</name>
<dbReference type="EMBL" id="KI913115">
    <property type="protein sequence ID" value="ETV88230.1"/>
    <property type="molecule type" value="Genomic_DNA"/>
</dbReference>